<dbReference type="AlphaFoldDB" id="A0A7R8VRL7"/>
<sequence length="339" mass="38461">MAVCKEAFSMTTADQEVVELAKKNNLDVTKTLKLANLFPQEEKVTKITELIPKMKLEGVKNVFELIELLQTATNFDSVIFMENFDTLALELDGKTDTLKELKDALDVTKNFDILFYVSLSELDQNSDLFKSLLRSLSKHPKYSGLISKLEPYLVPVPTDDEDALLKQRYIAALHHFVDQDICVDPDSEKCEHFRIFKDLVTKHTHSLCRFGGEYLGKAEDEDIFNNTLNFFDYLISWDKLAPKYKNAILTVVPYLKKFTKEELYDVLTLKPPQGVRTKQTKPHGPLLWTSSTSTGCAPHSSTQLDTPETTKARSACLACPDATPLKSVDLEYENYVISE</sequence>
<reference evidence="1" key="1">
    <citation type="submission" date="2020-11" db="EMBL/GenBank/DDBJ databases">
        <authorList>
            <person name="Tran Van P."/>
        </authorList>
    </citation>
    <scope>NUCLEOTIDE SEQUENCE</scope>
</reference>
<evidence type="ECO:0000313" key="1">
    <source>
        <dbReference type="EMBL" id="CAD7203550.1"/>
    </source>
</evidence>
<protein>
    <submittedName>
        <fullName evidence="1">Uncharacterized protein</fullName>
    </submittedName>
</protein>
<dbReference type="EMBL" id="OA570800">
    <property type="protein sequence ID" value="CAD7203550.1"/>
    <property type="molecule type" value="Genomic_DNA"/>
</dbReference>
<accession>A0A7R8VRL7</accession>
<gene>
    <name evidence="1" type="ORF">TDIB3V08_LOCUS9718</name>
</gene>
<proteinExistence type="predicted"/>
<name>A0A7R8VRL7_TIMDO</name>
<organism evidence="1">
    <name type="scientific">Timema douglasi</name>
    <name type="common">Walking stick</name>
    <dbReference type="NCBI Taxonomy" id="61478"/>
    <lineage>
        <taxon>Eukaryota</taxon>
        <taxon>Metazoa</taxon>
        <taxon>Ecdysozoa</taxon>
        <taxon>Arthropoda</taxon>
        <taxon>Hexapoda</taxon>
        <taxon>Insecta</taxon>
        <taxon>Pterygota</taxon>
        <taxon>Neoptera</taxon>
        <taxon>Polyneoptera</taxon>
        <taxon>Phasmatodea</taxon>
        <taxon>Timematodea</taxon>
        <taxon>Timematoidea</taxon>
        <taxon>Timematidae</taxon>
        <taxon>Timema</taxon>
    </lineage>
</organism>